<reference evidence="1" key="2">
    <citation type="submission" date="2021-01" db="EMBL/GenBank/DDBJ databases">
        <authorList>
            <person name="Schikora-Tamarit M.A."/>
        </authorList>
    </citation>
    <scope>NUCLEOTIDE SEQUENCE</scope>
    <source>
        <strain evidence="1">CBS2887</strain>
    </source>
</reference>
<evidence type="ECO:0000313" key="2">
    <source>
        <dbReference type="Proteomes" id="UP000774326"/>
    </source>
</evidence>
<dbReference type="Proteomes" id="UP000774326">
    <property type="component" value="Unassembled WGS sequence"/>
</dbReference>
<organism evidence="1 2">
    <name type="scientific">Wickerhamomyces pijperi</name>
    <name type="common">Yeast</name>
    <name type="synonym">Pichia pijperi</name>
    <dbReference type="NCBI Taxonomy" id="599730"/>
    <lineage>
        <taxon>Eukaryota</taxon>
        <taxon>Fungi</taxon>
        <taxon>Dikarya</taxon>
        <taxon>Ascomycota</taxon>
        <taxon>Saccharomycotina</taxon>
        <taxon>Saccharomycetes</taxon>
        <taxon>Phaffomycetales</taxon>
        <taxon>Wickerhamomycetaceae</taxon>
        <taxon>Wickerhamomyces</taxon>
    </lineage>
</organism>
<keyword evidence="2" id="KW-1185">Reference proteome</keyword>
<protein>
    <submittedName>
        <fullName evidence="1">Uncharacterized protein</fullName>
    </submittedName>
</protein>
<gene>
    <name evidence="1" type="ORF">WICPIJ_005215</name>
</gene>
<sequence>MPANQPRPAPVFSIIIVPENLRGRVEGPQSQGIWVSKYYVYLPRNVSIKDAYKMDLGFYSEFGRSMKEALRHYKHVKELKNFSHINIDLAIDMNSIGTYDTMNFYGTLYRKFFKDKRHKVRILKASRVRALCPKTGESLLQSNLNLSLSKDNTVGIFDNITAIDTALDSGSTPYVTLSGLWLKNRGNGYTRALPFLQEPCFDDIRSKIFSDKNENLLAIEIVLEGFKPGVVEGFDTNNRAVGVTFRKSDDDFRRAILNRAGSKIEAAFNENHQAFDNALKDIMNNSSFKMETKIPIPVMDRLLNVKSKSKRLVESISAYYELLYHVTTKGSYNLKLQHVFTSSKKNSDYKTLQRTSNTVTSGSLTKRNNYTNGALRRLLLNLSSESPKAPKQAIINIFSKFDKVKDVKCPNSLVSHFTSIFERLEYKPSIFGLTKRNWGLREAMFIKKFHNEDIIRGLSERPKHTLKPYCLNGSNLKPKPRVCVINRQDLGKPKNFISSSLRNVVTDSSDEEDVDQQYKMKLN</sequence>
<name>A0A9P8TML0_WICPI</name>
<comment type="caution">
    <text evidence="1">The sequence shown here is derived from an EMBL/GenBank/DDBJ whole genome shotgun (WGS) entry which is preliminary data.</text>
</comment>
<reference evidence="1" key="1">
    <citation type="journal article" date="2021" name="Open Biol.">
        <title>Shared evolutionary footprints suggest mitochondrial oxidative damage underlies multiple complex I losses in fungi.</title>
        <authorList>
            <person name="Schikora-Tamarit M.A."/>
            <person name="Marcet-Houben M."/>
            <person name="Nosek J."/>
            <person name="Gabaldon T."/>
        </authorList>
    </citation>
    <scope>NUCLEOTIDE SEQUENCE</scope>
    <source>
        <strain evidence="1">CBS2887</strain>
    </source>
</reference>
<proteinExistence type="predicted"/>
<dbReference type="EMBL" id="JAEUBG010002926">
    <property type="protein sequence ID" value="KAH3683841.1"/>
    <property type="molecule type" value="Genomic_DNA"/>
</dbReference>
<evidence type="ECO:0000313" key="1">
    <source>
        <dbReference type="EMBL" id="KAH3683841.1"/>
    </source>
</evidence>
<accession>A0A9P8TML0</accession>
<dbReference type="AlphaFoldDB" id="A0A9P8TML0"/>